<reference evidence="1 2" key="1">
    <citation type="submission" date="2016-10" db="EMBL/GenBank/DDBJ databases">
        <authorList>
            <person name="de Groot N.N."/>
        </authorList>
    </citation>
    <scope>NUCLEOTIDE SEQUENCE [LARGE SCALE GENOMIC DNA]</scope>
    <source>
        <strain evidence="1 2">DSM 45514</strain>
    </source>
</reference>
<dbReference type="SUPFAM" id="SSF53335">
    <property type="entry name" value="S-adenosyl-L-methionine-dependent methyltransferases"/>
    <property type="match status" value="1"/>
</dbReference>
<protein>
    <submittedName>
        <fullName evidence="1">tRNA (Adenine22-N1)-methyltransferase</fullName>
    </submittedName>
</protein>
<dbReference type="AlphaFoldDB" id="A0A1G6P6D6"/>
<evidence type="ECO:0000313" key="1">
    <source>
        <dbReference type="EMBL" id="SDC74965.1"/>
    </source>
</evidence>
<dbReference type="GO" id="GO:0032259">
    <property type="term" value="P:methylation"/>
    <property type="evidence" value="ECO:0007669"/>
    <property type="project" value="UniProtKB-KW"/>
</dbReference>
<dbReference type="RefSeq" id="WP_176757954.1">
    <property type="nucleotide sequence ID" value="NZ_FMZA01000015.1"/>
</dbReference>
<dbReference type="InterPro" id="IPR029063">
    <property type="entry name" value="SAM-dependent_MTases_sf"/>
</dbReference>
<name>A0A1G6P6D6_9BACL</name>
<proteinExistence type="predicted"/>
<dbReference type="GO" id="GO:0160105">
    <property type="term" value="F:tRNA (adenine(22)-N1)-methyltransferase activity"/>
    <property type="evidence" value="ECO:0007669"/>
    <property type="project" value="InterPro"/>
</dbReference>
<dbReference type="PANTHER" id="PTHR38451">
    <property type="entry name" value="TRNA (ADENINE(22)-N(1))-METHYLTRANSFERASE"/>
    <property type="match status" value="1"/>
</dbReference>
<sequence>MGTERQGASRISDRLSAVARLIPPGRIVADIGSDHAQLLVHLAEHQVLDRGIAGEVNRGPYENAADRVRESGWSDRIDVRLGDGLKVLRPGEADVVVLAGMGGSLIASILSRGKEKLDATTQLVLQPNNHGDQVRRWLLEQGWEIKQEELVKEGGILYEIVSASSGAPEHPYQGLPFSGDILRKLGPLLCRDRHPLLGERVAEEVDRLDRALDSLRSARTPEAQMRQQQLAADRRRWEEVQSWLSQERI</sequence>
<dbReference type="InterPro" id="IPR006901">
    <property type="entry name" value="TrmK"/>
</dbReference>
<keyword evidence="1" id="KW-0489">Methyltransferase</keyword>
<accession>A0A1G6P6D6</accession>
<dbReference type="PIRSF" id="PIRSF018637">
    <property type="entry name" value="TrmK"/>
    <property type="match status" value="1"/>
</dbReference>
<gene>
    <name evidence="1" type="ORF">SAMN04488112_11565</name>
</gene>
<keyword evidence="1" id="KW-0808">Transferase</keyword>
<dbReference type="PANTHER" id="PTHR38451:SF1">
    <property type="entry name" value="TRNA (ADENINE(22)-N(1))-METHYLTRANSFERASE"/>
    <property type="match status" value="1"/>
</dbReference>
<evidence type="ECO:0000313" key="2">
    <source>
        <dbReference type="Proteomes" id="UP000199387"/>
    </source>
</evidence>
<dbReference type="Proteomes" id="UP000199387">
    <property type="component" value="Unassembled WGS sequence"/>
</dbReference>
<dbReference type="Pfam" id="PF04816">
    <property type="entry name" value="TrmK"/>
    <property type="match status" value="1"/>
</dbReference>
<dbReference type="Gene3D" id="3.40.50.150">
    <property type="entry name" value="Vaccinia Virus protein VP39"/>
    <property type="match status" value="1"/>
</dbReference>
<dbReference type="STRING" id="1236220.SAMN04488112_11565"/>
<dbReference type="EMBL" id="FMZA01000015">
    <property type="protein sequence ID" value="SDC74965.1"/>
    <property type="molecule type" value="Genomic_DNA"/>
</dbReference>
<keyword evidence="2" id="KW-1185">Reference proteome</keyword>
<organism evidence="1 2">
    <name type="scientific">Melghirimyces thermohalophilus</name>
    <dbReference type="NCBI Taxonomy" id="1236220"/>
    <lineage>
        <taxon>Bacteria</taxon>
        <taxon>Bacillati</taxon>
        <taxon>Bacillota</taxon>
        <taxon>Bacilli</taxon>
        <taxon>Bacillales</taxon>
        <taxon>Thermoactinomycetaceae</taxon>
        <taxon>Melghirimyces</taxon>
    </lineage>
</organism>